<feature type="chain" id="PRO_5047467535" evidence="2">
    <location>
        <begin position="26"/>
        <end position="249"/>
    </location>
</feature>
<name>A0ABX8SCT8_9ACTN</name>
<keyword evidence="2" id="KW-0732">Signal</keyword>
<evidence type="ECO:0000313" key="4">
    <source>
        <dbReference type="Proteomes" id="UP000887023"/>
    </source>
</evidence>
<evidence type="ECO:0000313" key="3">
    <source>
        <dbReference type="EMBL" id="QXQ15111.1"/>
    </source>
</evidence>
<gene>
    <name evidence="3" type="ORF">KV203_07125</name>
</gene>
<evidence type="ECO:0000256" key="2">
    <source>
        <dbReference type="SAM" id="SignalP"/>
    </source>
</evidence>
<dbReference type="PROSITE" id="PS51257">
    <property type="entry name" value="PROKAR_LIPOPROTEIN"/>
    <property type="match status" value="1"/>
</dbReference>
<protein>
    <submittedName>
        <fullName evidence="3">Sensor domain-containing protein</fullName>
    </submittedName>
</protein>
<evidence type="ECO:0000256" key="1">
    <source>
        <dbReference type="SAM" id="MobiDB-lite"/>
    </source>
</evidence>
<reference evidence="3" key="1">
    <citation type="submission" date="2021-07" db="EMBL/GenBank/DDBJ databases">
        <title>Candidatus Kaistella beijingensis sp. nov. isolated from a municipal wastewater treatment plant is involved in sludge foaming.</title>
        <authorList>
            <person name="Song Y."/>
            <person name="Liu S.-J."/>
        </authorList>
    </citation>
    <scope>NUCLEOTIDE SEQUENCE</scope>
    <source>
        <strain evidence="3">DSM 43998</strain>
    </source>
</reference>
<proteinExistence type="predicted"/>
<accession>A0ABX8SCT8</accession>
<sequence>MGYLSRGAAAGVAALLLAALGGCGADDPVTPLGTPVTVPDLPSGTPLPPVETLRTRLLTVADLPTGFAPLTDPGPTGLDSADTGSSDPGPTAAPDRSRTDPAECARVLAPIAQQQTGAAAAAAVHYGGPELTSIDIDVASFPAARLTPAFTGLQDLLHRCAHYSGTDADGIEVDYAVGRGDQPAAGDASVSVRIVTRSQGLELTSDVVLSAVGPTLLQFAASGQQPVDPRLLTDLVSTQVRRLRGTPGP</sequence>
<feature type="region of interest" description="Disordered" evidence="1">
    <location>
        <begin position="64"/>
        <end position="101"/>
    </location>
</feature>
<dbReference type="RefSeq" id="WP_066473156.1">
    <property type="nucleotide sequence ID" value="NZ_CBCRUZ010000013.1"/>
</dbReference>
<organism evidence="3 4">
    <name type="scientific">Skermania pinensis</name>
    <dbReference type="NCBI Taxonomy" id="39122"/>
    <lineage>
        <taxon>Bacteria</taxon>
        <taxon>Bacillati</taxon>
        <taxon>Actinomycetota</taxon>
        <taxon>Actinomycetes</taxon>
        <taxon>Mycobacteriales</taxon>
        <taxon>Gordoniaceae</taxon>
        <taxon>Skermania</taxon>
    </lineage>
</organism>
<dbReference type="Proteomes" id="UP000887023">
    <property type="component" value="Chromosome"/>
</dbReference>
<keyword evidence="4" id="KW-1185">Reference proteome</keyword>
<dbReference type="EMBL" id="CP079105">
    <property type="protein sequence ID" value="QXQ15111.1"/>
    <property type="molecule type" value="Genomic_DNA"/>
</dbReference>
<feature type="signal peptide" evidence="2">
    <location>
        <begin position="1"/>
        <end position="25"/>
    </location>
</feature>